<dbReference type="PROSITE" id="PS00678">
    <property type="entry name" value="WD_REPEATS_1"/>
    <property type="match status" value="4"/>
</dbReference>
<dbReference type="InterPro" id="IPR052234">
    <property type="entry name" value="U5_snRNP_Component"/>
</dbReference>
<dbReference type="PROSITE" id="PS50294">
    <property type="entry name" value="WD_REPEATS_REGION"/>
    <property type="match status" value="4"/>
</dbReference>
<protein>
    <submittedName>
        <fullName evidence="11">U5 small nuclear ribonucleoprotein 40 kDa protein</fullName>
    </submittedName>
</protein>
<feature type="repeat" description="WD" evidence="7">
    <location>
        <begin position="405"/>
        <end position="438"/>
    </location>
</feature>
<dbReference type="GeneID" id="103708149"/>
<dbReference type="InterPro" id="IPR020472">
    <property type="entry name" value="WD40_PAC1"/>
</dbReference>
<evidence type="ECO:0000313" key="11">
    <source>
        <dbReference type="RefSeq" id="XP_008791157.2"/>
    </source>
</evidence>
<feature type="repeat" description="WD" evidence="7">
    <location>
        <begin position="187"/>
        <end position="228"/>
    </location>
</feature>
<feature type="signal peptide" evidence="9">
    <location>
        <begin position="1"/>
        <end position="24"/>
    </location>
</feature>
<name>A0A8B7C3S0_PHODC</name>
<gene>
    <name evidence="11" type="primary">LOC103708149</name>
</gene>
<dbReference type="SMART" id="SM00320">
    <property type="entry name" value="WD40"/>
    <property type="match status" value="7"/>
</dbReference>
<feature type="chain" id="PRO_5034255218" evidence="9">
    <location>
        <begin position="25"/>
        <end position="438"/>
    </location>
</feature>
<feature type="repeat" description="WD" evidence="7">
    <location>
        <begin position="374"/>
        <end position="404"/>
    </location>
</feature>
<evidence type="ECO:0000256" key="3">
    <source>
        <dbReference type="ARBA" id="ARBA00022664"/>
    </source>
</evidence>
<dbReference type="CDD" id="cd00200">
    <property type="entry name" value="WD40"/>
    <property type="match status" value="1"/>
</dbReference>
<keyword evidence="9" id="KW-0732">Signal</keyword>
<dbReference type="InterPro" id="IPR019775">
    <property type="entry name" value="WD40_repeat_CS"/>
</dbReference>
<feature type="repeat" description="WD" evidence="7">
    <location>
        <begin position="313"/>
        <end position="347"/>
    </location>
</feature>
<keyword evidence="10" id="KW-1185">Reference proteome</keyword>
<dbReference type="PROSITE" id="PS50082">
    <property type="entry name" value="WD_REPEATS_2"/>
    <property type="match status" value="7"/>
</dbReference>
<keyword evidence="4" id="KW-0677">Repeat</keyword>
<sequence length="438" mass="48221">MNPAPVSVCRLVLLVLSPSLCALASSPLSIPRRRRPRFGRQLPTPDRRPTPDSRQTTGDRRPATGELPALWTNPFPSAFVLGEAIQLCIHQVEDKMLAASSDNALAVAGPRPGNELTAVPQSFQAPGPRGQQWTSSLESPIMLLTGHHSAIYTMKFNPAGTVIASGSHDKDIFLWFVHGDCKNFMVLRGHKNAVLDLQWTTDGNQIISASPDKTLRAWDVETGKQVKKMAEHSSFVNSCCPARRGPPLLVSGSDDGTAKLWDLRMRGAVQTFPDKYQITAVGFSDPADKIFSGGLDNDVKVWDLRRNEVTMTLQGHGDMITGMQLSPDGSYLLTNGMDCTLRIWDMRPYAPQNRCVKIFAGHQHNFEKNLLKCSWSPDGSKVTAGSADRMVYIWDTTTRRILYKLPGHNGSVNETAFHPTEPIIGSCSSDKQIYLGEL</sequence>
<dbReference type="Proteomes" id="UP000228380">
    <property type="component" value="Chromosome 4"/>
</dbReference>
<dbReference type="PRINTS" id="PR00320">
    <property type="entry name" value="GPROTEINBRPT"/>
</dbReference>
<dbReference type="PANTHER" id="PTHR44006">
    <property type="entry name" value="U5 SMALL NUCLEAR RIBONUCLEOPROTEIN 40 KDA PROTEIN"/>
    <property type="match status" value="1"/>
</dbReference>
<feature type="repeat" description="WD" evidence="7">
    <location>
        <begin position="278"/>
        <end position="312"/>
    </location>
</feature>
<feature type="repeat" description="WD" evidence="7">
    <location>
        <begin position="229"/>
        <end position="271"/>
    </location>
</feature>
<evidence type="ECO:0000256" key="8">
    <source>
        <dbReference type="SAM" id="MobiDB-lite"/>
    </source>
</evidence>
<dbReference type="GO" id="GO:0000375">
    <property type="term" value="P:RNA splicing, via transesterification reactions"/>
    <property type="evidence" value="ECO:0007669"/>
    <property type="project" value="UniProtKB-ARBA"/>
</dbReference>
<keyword evidence="2 7" id="KW-0853">WD repeat</keyword>
<dbReference type="Gene3D" id="2.130.10.10">
    <property type="entry name" value="YVTN repeat-like/Quinoprotein amine dehydrogenase"/>
    <property type="match status" value="1"/>
</dbReference>
<dbReference type="AlphaFoldDB" id="A0A8B7C3S0"/>
<dbReference type="InterPro" id="IPR001680">
    <property type="entry name" value="WD40_rpt"/>
</dbReference>
<reference evidence="10" key="1">
    <citation type="journal article" date="2019" name="Nat. Commun.">
        <title>Genome-wide association mapping of date palm fruit traits.</title>
        <authorList>
            <person name="Hazzouri K.M."/>
            <person name="Gros-Balthazard M."/>
            <person name="Flowers J.M."/>
            <person name="Copetti D."/>
            <person name="Lemansour A."/>
            <person name="Lebrun M."/>
            <person name="Masmoudi K."/>
            <person name="Ferrand S."/>
            <person name="Dhar M.I."/>
            <person name="Fresquez Z.A."/>
            <person name="Rosas U."/>
            <person name="Zhang J."/>
            <person name="Talag J."/>
            <person name="Lee S."/>
            <person name="Kudrna D."/>
            <person name="Powell R.F."/>
            <person name="Leitch I.J."/>
            <person name="Krueger R.R."/>
            <person name="Wing R.A."/>
            <person name="Amiri K.M.A."/>
            <person name="Purugganan M.D."/>
        </authorList>
    </citation>
    <scope>NUCLEOTIDE SEQUENCE [LARGE SCALE GENOMIC DNA]</scope>
    <source>
        <strain evidence="10">cv. Khalas</strain>
    </source>
</reference>
<dbReference type="RefSeq" id="XP_008791157.2">
    <property type="nucleotide sequence ID" value="XM_008792935.2"/>
</dbReference>
<evidence type="ECO:0000313" key="10">
    <source>
        <dbReference type="Proteomes" id="UP000228380"/>
    </source>
</evidence>
<evidence type="ECO:0000256" key="2">
    <source>
        <dbReference type="ARBA" id="ARBA00022574"/>
    </source>
</evidence>
<dbReference type="FunFam" id="2.130.10.10:FF:000229">
    <property type="entry name" value="Small nuclear ribonucleoprotein U5 subunit 40"/>
    <property type="match status" value="1"/>
</dbReference>
<dbReference type="SUPFAM" id="SSF101908">
    <property type="entry name" value="Putative isomerase YbhE"/>
    <property type="match status" value="1"/>
</dbReference>
<feature type="region of interest" description="Disordered" evidence="8">
    <location>
        <begin position="32"/>
        <end position="67"/>
    </location>
</feature>
<comment type="subcellular location">
    <subcellularLocation>
        <location evidence="1">Nucleus</location>
    </subcellularLocation>
</comment>
<dbReference type="Pfam" id="PF00400">
    <property type="entry name" value="WD40"/>
    <property type="match status" value="7"/>
</dbReference>
<dbReference type="GO" id="GO:0071013">
    <property type="term" value="C:catalytic step 2 spliceosome"/>
    <property type="evidence" value="ECO:0007669"/>
    <property type="project" value="TreeGrafter"/>
</dbReference>
<dbReference type="KEGG" id="pda:103708149"/>
<proteinExistence type="predicted"/>
<reference evidence="11" key="2">
    <citation type="submission" date="2025-08" db="UniProtKB">
        <authorList>
            <consortium name="RefSeq"/>
        </authorList>
    </citation>
    <scope>IDENTIFICATION</scope>
    <source>
        <tissue evidence="11">Young leaves</tissue>
    </source>
</reference>
<feature type="repeat" description="WD" evidence="7">
    <location>
        <begin position="144"/>
        <end position="175"/>
    </location>
</feature>
<dbReference type="GO" id="GO:0005682">
    <property type="term" value="C:U5 snRNP"/>
    <property type="evidence" value="ECO:0007669"/>
    <property type="project" value="UniProtKB-ARBA"/>
</dbReference>
<keyword evidence="5" id="KW-0508">mRNA splicing</keyword>
<feature type="compositionally biased region" description="Basic and acidic residues" evidence="8">
    <location>
        <begin position="45"/>
        <end position="63"/>
    </location>
</feature>
<evidence type="ECO:0000256" key="5">
    <source>
        <dbReference type="ARBA" id="ARBA00023187"/>
    </source>
</evidence>
<evidence type="ECO:0000256" key="9">
    <source>
        <dbReference type="SAM" id="SignalP"/>
    </source>
</evidence>
<dbReference type="PANTHER" id="PTHR44006:SF1">
    <property type="entry name" value="U5 SMALL NUCLEAR RIBONUCLEOPROTEIN 40 KDA PROTEIN"/>
    <property type="match status" value="1"/>
</dbReference>
<dbReference type="SUPFAM" id="SSF50978">
    <property type="entry name" value="WD40 repeat-like"/>
    <property type="match status" value="1"/>
</dbReference>
<dbReference type="InterPro" id="IPR036322">
    <property type="entry name" value="WD40_repeat_dom_sf"/>
</dbReference>
<keyword evidence="3" id="KW-0507">mRNA processing</keyword>
<evidence type="ECO:0000256" key="6">
    <source>
        <dbReference type="ARBA" id="ARBA00023242"/>
    </source>
</evidence>
<organism evidence="10 11">
    <name type="scientific">Phoenix dactylifera</name>
    <name type="common">Date palm</name>
    <dbReference type="NCBI Taxonomy" id="42345"/>
    <lineage>
        <taxon>Eukaryota</taxon>
        <taxon>Viridiplantae</taxon>
        <taxon>Streptophyta</taxon>
        <taxon>Embryophyta</taxon>
        <taxon>Tracheophyta</taxon>
        <taxon>Spermatophyta</taxon>
        <taxon>Magnoliopsida</taxon>
        <taxon>Liliopsida</taxon>
        <taxon>Arecaceae</taxon>
        <taxon>Coryphoideae</taxon>
        <taxon>Phoeniceae</taxon>
        <taxon>Phoenix</taxon>
    </lineage>
</organism>
<keyword evidence="11" id="KW-0687">Ribonucleoprotein</keyword>
<evidence type="ECO:0000256" key="7">
    <source>
        <dbReference type="PROSITE-ProRule" id="PRU00221"/>
    </source>
</evidence>
<evidence type="ECO:0000256" key="4">
    <source>
        <dbReference type="ARBA" id="ARBA00022737"/>
    </source>
</evidence>
<dbReference type="InterPro" id="IPR015943">
    <property type="entry name" value="WD40/YVTN_repeat-like_dom_sf"/>
</dbReference>
<keyword evidence="6" id="KW-0539">Nucleus</keyword>
<dbReference type="OrthoDB" id="1068471at2759"/>
<dbReference type="GO" id="GO:0006397">
    <property type="term" value="P:mRNA processing"/>
    <property type="evidence" value="ECO:0007669"/>
    <property type="project" value="UniProtKB-KW"/>
</dbReference>
<dbReference type="GO" id="GO:0003723">
    <property type="term" value="F:RNA binding"/>
    <property type="evidence" value="ECO:0007669"/>
    <property type="project" value="TreeGrafter"/>
</dbReference>
<evidence type="ECO:0000256" key="1">
    <source>
        <dbReference type="ARBA" id="ARBA00004123"/>
    </source>
</evidence>
<accession>A0A8B7C3S0</accession>